<reference evidence="1 2" key="1">
    <citation type="journal article" date="2020" name="Elife">
        <title>Loss of centromere function drives karyotype evolution in closely related Malassezia species.</title>
        <authorList>
            <person name="Sankaranarayanan S.R."/>
            <person name="Ianiri G."/>
            <person name="Coelho M.A."/>
            <person name="Reza M.H."/>
            <person name="Thimmappa B.C."/>
            <person name="Ganguly P."/>
            <person name="Vadnala R.N."/>
            <person name="Sun S."/>
            <person name="Siddharthan R."/>
            <person name="Tellgren-Roth C."/>
            <person name="Dawson T.L."/>
            <person name="Heitman J."/>
            <person name="Sanyal K."/>
        </authorList>
    </citation>
    <scope>NUCLEOTIDE SEQUENCE [LARGE SCALE GENOMIC DNA]</scope>
    <source>
        <strain evidence="1">CBS14141</strain>
    </source>
</reference>
<dbReference type="EC" id="2.6.1.11" evidence="1"/>
<sequence length="129" mass="14486">MSGAAQDVRRALLKLAQTWPKDPLRPNLDFGEAIRRATEAEMPSASQAKASLAELRKSLAALERIRSSESLREVRRSRLTQYPTPRNVLHPASTPTYYSQLVEAMGRVARGQSVAPSWAERVRHFFGVR</sequence>
<protein>
    <submittedName>
        <fullName evidence="1">Acetylornithine transaminase</fullName>
        <ecNumber evidence="1">2.6.1.11</ecNumber>
    </submittedName>
</protein>
<accession>A0ABY8EKK6</accession>
<dbReference type="Pfam" id="PF20180">
    <property type="entry name" value="UQCC2_CBP6"/>
    <property type="match status" value="1"/>
</dbReference>
<proteinExistence type="predicted"/>
<evidence type="ECO:0000313" key="2">
    <source>
        <dbReference type="Proteomes" id="UP000818624"/>
    </source>
</evidence>
<gene>
    <name evidence="1" type="primary">ARG8_1</name>
    <name evidence="1" type="ORF">GLX27_000012</name>
</gene>
<dbReference type="EMBL" id="CP046234">
    <property type="protein sequence ID" value="WFD45392.1"/>
    <property type="molecule type" value="Genomic_DNA"/>
</dbReference>
<name>A0ABY8EKK6_MALFU</name>
<keyword evidence="1" id="KW-0032">Aminotransferase</keyword>
<dbReference type="Proteomes" id="UP000818624">
    <property type="component" value="Chromosome 1"/>
</dbReference>
<evidence type="ECO:0000313" key="1">
    <source>
        <dbReference type="EMBL" id="WFD45392.1"/>
    </source>
</evidence>
<keyword evidence="2" id="KW-1185">Reference proteome</keyword>
<dbReference type="GO" id="GO:0003992">
    <property type="term" value="F:N2-acetyl-L-ornithine:2-oxoglutarate 5-aminotransferase activity"/>
    <property type="evidence" value="ECO:0007669"/>
    <property type="project" value="UniProtKB-EC"/>
</dbReference>
<organism evidence="1 2">
    <name type="scientific">Malassezia furfur</name>
    <name type="common">Pityriasis versicolor infection agent</name>
    <name type="synonym">Pityrosporum furfur</name>
    <dbReference type="NCBI Taxonomy" id="55194"/>
    <lineage>
        <taxon>Eukaryota</taxon>
        <taxon>Fungi</taxon>
        <taxon>Dikarya</taxon>
        <taxon>Basidiomycota</taxon>
        <taxon>Ustilaginomycotina</taxon>
        <taxon>Malasseziomycetes</taxon>
        <taxon>Malasseziales</taxon>
        <taxon>Malasseziaceae</taxon>
        <taxon>Malassezia</taxon>
    </lineage>
</organism>
<keyword evidence="1" id="KW-0808">Transferase</keyword>